<protein>
    <submittedName>
        <fullName evidence="1">Uncharacterized protein</fullName>
    </submittedName>
</protein>
<evidence type="ECO:0000313" key="1">
    <source>
        <dbReference type="EMBL" id="KAI4350505.1"/>
    </source>
</evidence>
<dbReference type="EMBL" id="CM039428">
    <property type="protein sequence ID" value="KAI4350505.1"/>
    <property type="molecule type" value="Genomic_DNA"/>
</dbReference>
<comment type="caution">
    <text evidence="1">The sequence shown here is derived from an EMBL/GenBank/DDBJ whole genome shotgun (WGS) entry which is preliminary data.</text>
</comment>
<sequence length="218" mass="24453">MQAWSFKSFNLLTARRKQRATPGKPQLLSVLTAGVITATLLLVHFSWTPTKGICSMATGDVPLTDREARIAAEFDKMASPLVALLHYATSPMTPQQSTSEISVAFDVLQSLAGHDSLMWDSFNLRGTTLFLEEDMNWTRFALQRFPILRAHTISYRTRLSEAEALISSYKKECWSSPSASARLKGNKQCKLALSNLPDEVYDRDWDVIMIDAPRGYFA</sequence>
<accession>A0ACB9PQD4</accession>
<gene>
    <name evidence="1" type="ORF">L6164_004955</name>
</gene>
<evidence type="ECO:0000313" key="2">
    <source>
        <dbReference type="Proteomes" id="UP000828941"/>
    </source>
</evidence>
<name>A0ACB9PQD4_BAUVA</name>
<proteinExistence type="predicted"/>
<organism evidence="1 2">
    <name type="scientific">Bauhinia variegata</name>
    <name type="common">Purple orchid tree</name>
    <name type="synonym">Phanera variegata</name>
    <dbReference type="NCBI Taxonomy" id="167791"/>
    <lineage>
        <taxon>Eukaryota</taxon>
        <taxon>Viridiplantae</taxon>
        <taxon>Streptophyta</taxon>
        <taxon>Embryophyta</taxon>
        <taxon>Tracheophyta</taxon>
        <taxon>Spermatophyta</taxon>
        <taxon>Magnoliopsida</taxon>
        <taxon>eudicotyledons</taxon>
        <taxon>Gunneridae</taxon>
        <taxon>Pentapetalae</taxon>
        <taxon>rosids</taxon>
        <taxon>fabids</taxon>
        <taxon>Fabales</taxon>
        <taxon>Fabaceae</taxon>
        <taxon>Cercidoideae</taxon>
        <taxon>Cercideae</taxon>
        <taxon>Bauhiniinae</taxon>
        <taxon>Bauhinia</taxon>
    </lineage>
</organism>
<keyword evidence="2" id="KW-1185">Reference proteome</keyword>
<reference evidence="1 2" key="1">
    <citation type="journal article" date="2022" name="DNA Res.">
        <title>Chromosomal-level genome assembly of the orchid tree Bauhinia variegata (Leguminosae; Cercidoideae) supports the allotetraploid origin hypothesis of Bauhinia.</title>
        <authorList>
            <person name="Zhong Y."/>
            <person name="Chen Y."/>
            <person name="Zheng D."/>
            <person name="Pang J."/>
            <person name="Liu Y."/>
            <person name="Luo S."/>
            <person name="Meng S."/>
            <person name="Qian L."/>
            <person name="Wei D."/>
            <person name="Dai S."/>
            <person name="Zhou R."/>
        </authorList>
    </citation>
    <scope>NUCLEOTIDE SEQUENCE [LARGE SCALE GENOMIC DNA]</scope>
    <source>
        <strain evidence="1">BV-YZ2020</strain>
    </source>
</reference>
<dbReference type="Proteomes" id="UP000828941">
    <property type="component" value="Chromosome 3"/>
</dbReference>